<accession>G8NV56</accession>
<feature type="compositionally biased region" description="Basic and acidic residues" evidence="4">
    <location>
        <begin position="268"/>
        <end position="283"/>
    </location>
</feature>
<sequence length="300" mass="33972">MKLKSDYLVKPHTKVRLSHLSTSETGDFHDKDAAEPVLAKHREQLDALQDVLYASQSRAVLIVLQGMDTAGKDGTIRHIFSGINPQGCDVASFKVPTPLEARHEFLWRCQAQTPPRGMIGIFNRSHYEDVLSPRVHGLIGEKTARRRMDNINGWEQTLVDNGVVILKFFLHISREEQTSRLQARIDTPGKSWKLSPADFAERKFWPKYVDAYEDILRHTSHKHAPWFVIPADNKWYRNVAISQILVDAMKGLKLEYPKPTFDPSGIKLTKESADSTAKKVEARKNRKSKNAPAADAPKAT</sequence>
<dbReference type="InterPro" id="IPR022488">
    <property type="entry name" value="PPK2-related"/>
</dbReference>
<evidence type="ECO:0000259" key="5">
    <source>
        <dbReference type="Pfam" id="PF03976"/>
    </source>
</evidence>
<dbReference type="KEGG" id="gma:AciX8_0998"/>
<keyword evidence="3" id="KW-0418">Kinase</keyword>
<evidence type="ECO:0000256" key="2">
    <source>
        <dbReference type="ARBA" id="ARBA00022679"/>
    </source>
</evidence>
<gene>
    <name evidence="6" type="ordered locus">AciX8_0998</name>
</gene>
<dbReference type="EMBL" id="CP003130">
    <property type="protein sequence ID" value="AEU35345.1"/>
    <property type="molecule type" value="Genomic_DNA"/>
</dbReference>
<dbReference type="RefSeq" id="WP_014264227.1">
    <property type="nucleotide sequence ID" value="NC_016631.1"/>
</dbReference>
<proteinExistence type="inferred from homology"/>
<dbReference type="PIRSF" id="PIRSF028756">
    <property type="entry name" value="PPK2_prd"/>
    <property type="match status" value="1"/>
</dbReference>
<dbReference type="PANTHER" id="PTHR34383:SF3">
    <property type="entry name" value="POLYPHOSPHATE:AMP PHOSPHOTRANSFERASE"/>
    <property type="match status" value="1"/>
</dbReference>
<protein>
    <submittedName>
        <fullName evidence="6">Polyphosphate:nucleotide phosphotransferase, PPK2 family</fullName>
    </submittedName>
</protein>
<dbReference type="InterPro" id="IPR027417">
    <property type="entry name" value="P-loop_NTPase"/>
</dbReference>
<dbReference type="InterPro" id="IPR022300">
    <property type="entry name" value="PPK2-rel_1"/>
</dbReference>
<dbReference type="Pfam" id="PF03976">
    <property type="entry name" value="PPK2"/>
    <property type="match status" value="1"/>
</dbReference>
<keyword evidence="2 6" id="KW-0808">Transferase</keyword>
<dbReference type="Proteomes" id="UP000007113">
    <property type="component" value="Chromosome"/>
</dbReference>
<dbReference type="SUPFAM" id="SSF52540">
    <property type="entry name" value="P-loop containing nucleoside triphosphate hydrolases"/>
    <property type="match status" value="1"/>
</dbReference>
<dbReference type="NCBIfam" id="TIGR03709">
    <property type="entry name" value="PPK2_rel_1"/>
    <property type="match status" value="1"/>
</dbReference>
<dbReference type="HOGENOM" id="CLU_048699_1_2_0"/>
<dbReference type="AlphaFoldDB" id="G8NV56"/>
<feature type="domain" description="Polyphosphate kinase-2-related" evidence="5">
    <location>
        <begin position="30"/>
        <end position="252"/>
    </location>
</feature>
<evidence type="ECO:0000256" key="1">
    <source>
        <dbReference type="ARBA" id="ARBA00009924"/>
    </source>
</evidence>
<dbReference type="PANTHER" id="PTHR34383">
    <property type="entry name" value="POLYPHOSPHATE:AMP PHOSPHOTRANSFERASE-RELATED"/>
    <property type="match status" value="1"/>
</dbReference>
<dbReference type="GO" id="GO:0008976">
    <property type="term" value="F:polyphosphate kinase activity"/>
    <property type="evidence" value="ECO:0007669"/>
    <property type="project" value="InterPro"/>
</dbReference>
<feature type="region of interest" description="Disordered" evidence="4">
    <location>
        <begin position="260"/>
        <end position="300"/>
    </location>
</feature>
<comment type="similarity">
    <text evidence="1">Belongs to the polyphosphate kinase 2 (PPK2) family. Class I subfamily.</text>
</comment>
<dbReference type="InterPro" id="IPR016898">
    <property type="entry name" value="Polyphosphate_phosphotransfera"/>
</dbReference>
<name>G8NV56_GRAMM</name>
<dbReference type="Gene3D" id="3.40.50.300">
    <property type="entry name" value="P-loop containing nucleotide triphosphate hydrolases"/>
    <property type="match status" value="1"/>
</dbReference>
<keyword evidence="7" id="KW-1185">Reference proteome</keyword>
<organism evidence="6 7">
    <name type="scientific">Granulicella mallensis (strain ATCC BAA-1857 / DSM 23137 / MP5ACTX8)</name>
    <dbReference type="NCBI Taxonomy" id="682795"/>
    <lineage>
        <taxon>Bacteria</taxon>
        <taxon>Pseudomonadati</taxon>
        <taxon>Acidobacteriota</taxon>
        <taxon>Terriglobia</taxon>
        <taxon>Terriglobales</taxon>
        <taxon>Acidobacteriaceae</taxon>
        <taxon>Granulicella</taxon>
    </lineage>
</organism>
<evidence type="ECO:0000256" key="4">
    <source>
        <dbReference type="SAM" id="MobiDB-lite"/>
    </source>
</evidence>
<evidence type="ECO:0000313" key="7">
    <source>
        <dbReference type="Proteomes" id="UP000007113"/>
    </source>
</evidence>
<dbReference type="OrthoDB" id="9775224at2"/>
<dbReference type="eggNOG" id="COG2326">
    <property type="taxonomic scope" value="Bacteria"/>
</dbReference>
<dbReference type="GO" id="GO:0006797">
    <property type="term" value="P:polyphosphate metabolic process"/>
    <property type="evidence" value="ECO:0007669"/>
    <property type="project" value="InterPro"/>
</dbReference>
<evidence type="ECO:0000256" key="3">
    <source>
        <dbReference type="ARBA" id="ARBA00022777"/>
    </source>
</evidence>
<dbReference type="STRING" id="682795.AciX8_0998"/>
<reference evidence="6 7" key="1">
    <citation type="submission" date="2011-11" db="EMBL/GenBank/DDBJ databases">
        <title>Complete sequence of Granulicella mallensis MP5ACTX8.</title>
        <authorList>
            <consortium name="US DOE Joint Genome Institute"/>
            <person name="Lucas S."/>
            <person name="Copeland A."/>
            <person name="Lapidus A."/>
            <person name="Cheng J.-F."/>
            <person name="Goodwin L."/>
            <person name="Pitluck S."/>
            <person name="Peters L."/>
            <person name="Lu M."/>
            <person name="Detter J.C."/>
            <person name="Han C."/>
            <person name="Tapia R."/>
            <person name="Land M."/>
            <person name="Hauser L."/>
            <person name="Kyrpides N."/>
            <person name="Ivanova N."/>
            <person name="Mikhailova N."/>
            <person name="Pagani I."/>
            <person name="Rawat S."/>
            <person name="Mannisto M."/>
            <person name="Haggblom M."/>
            <person name="Woyke T."/>
        </authorList>
    </citation>
    <scope>NUCLEOTIDE SEQUENCE [LARGE SCALE GENOMIC DNA]</scope>
    <source>
        <strain evidence="7">ATCC BAA-1857 / DSM 23137 / MP5ACTX8</strain>
    </source>
</reference>
<evidence type="ECO:0000313" key="6">
    <source>
        <dbReference type="EMBL" id="AEU35345.1"/>
    </source>
</evidence>